<name>A0AAV7FD73_ARIFI</name>
<evidence type="ECO:0000313" key="3">
    <source>
        <dbReference type="Proteomes" id="UP000825729"/>
    </source>
</evidence>
<evidence type="ECO:0000259" key="1">
    <source>
        <dbReference type="Pfam" id="PF05699"/>
    </source>
</evidence>
<accession>A0AAV7FD73</accession>
<organism evidence="2 3">
    <name type="scientific">Aristolochia fimbriata</name>
    <name type="common">White veined hardy Dutchman's pipe vine</name>
    <dbReference type="NCBI Taxonomy" id="158543"/>
    <lineage>
        <taxon>Eukaryota</taxon>
        <taxon>Viridiplantae</taxon>
        <taxon>Streptophyta</taxon>
        <taxon>Embryophyta</taxon>
        <taxon>Tracheophyta</taxon>
        <taxon>Spermatophyta</taxon>
        <taxon>Magnoliopsida</taxon>
        <taxon>Magnoliidae</taxon>
        <taxon>Piperales</taxon>
        <taxon>Aristolochiaceae</taxon>
        <taxon>Aristolochia</taxon>
    </lineage>
</organism>
<reference evidence="2 3" key="1">
    <citation type="submission" date="2021-07" db="EMBL/GenBank/DDBJ databases">
        <title>The Aristolochia fimbriata genome: insights into angiosperm evolution, floral development and chemical biosynthesis.</title>
        <authorList>
            <person name="Jiao Y."/>
        </authorList>
    </citation>
    <scope>NUCLEOTIDE SEQUENCE [LARGE SCALE GENOMIC DNA]</scope>
    <source>
        <strain evidence="2">IBCAS-2021</strain>
        <tissue evidence="2">Leaf</tissue>
    </source>
</reference>
<keyword evidence="3" id="KW-1185">Reference proteome</keyword>
<gene>
    <name evidence="2" type="ORF">H6P81_002648</name>
</gene>
<feature type="domain" description="HAT C-terminal dimerisation" evidence="1">
    <location>
        <begin position="79"/>
        <end position="134"/>
    </location>
</feature>
<dbReference type="Pfam" id="PF05699">
    <property type="entry name" value="Dimer_Tnp_hAT"/>
    <property type="match status" value="1"/>
</dbReference>
<evidence type="ECO:0000313" key="2">
    <source>
        <dbReference type="EMBL" id="KAG9458140.1"/>
    </source>
</evidence>
<protein>
    <recommendedName>
        <fullName evidence="1">HAT C-terminal dimerisation domain-containing protein</fullName>
    </recommendedName>
</protein>
<dbReference type="GO" id="GO:0046983">
    <property type="term" value="F:protein dimerization activity"/>
    <property type="evidence" value="ECO:0007669"/>
    <property type="project" value="InterPro"/>
</dbReference>
<dbReference type="InterPro" id="IPR055298">
    <property type="entry name" value="AtLOH3-like"/>
</dbReference>
<proteinExistence type="predicted"/>
<dbReference type="Proteomes" id="UP000825729">
    <property type="component" value="Unassembled WGS sequence"/>
</dbReference>
<comment type="caution">
    <text evidence="2">The sequence shown here is derived from an EMBL/GenBank/DDBJ whole genome shotgun (WGS) entry which is preliminary data.</text>
</comment>
<dbReference type="SUPFAM" id="SSF53098">
    <property type="entry name" value="Ribonuclease H-like"/>
    <property type="match status" value="1"/>
</dbReference>
<dbReference type="InterPro" id="IPR008906">
    <property type="entry name" value="HATC_C_dom"/>
</dbReference>
<sequence length="162" mass="19310">MDLLILSTALDPQDRYKSFNINNICELVDKFYPDDFTKQEKHHLKYELQHYELDNSYQVDLQEVKTIGELCQKLVETGKATSYPRFHRLLRLLLTLPVLTATTEIAFSAMSIVKTKLRNWMEDEFLEEYLVTYTEKEIAEKIDKNFIIDDFNDMKERRALFK</sequence>
<dbReference type="InterPro" id="IPR012337">
    <property type="entry name" value="RNaseH-like_sf"/>
</dbReference>
<dbReference type="PANTHER" id="PTHR11697:SF230">
    <property type="entry name" value="ZINC FINGER, MYM DOMAIN CONTAINING 1"/>
    <property type="match status" value="1"/>
</dbReference>
<dbReference type="PANTHER" id="PTHR11697">
    <property type="entry name" value="GENERAL TRANSCRIPTION FACTOR 2-RELATED ZINC FINGER PROTEIN"/>
    <property type="match status" value="1"/>
</dbReference>
<dbReference type="AlphaFoldDB" id="A0AAV7FD73"/>
<dbReference type="EMBL" id="JAINDJ010000002">
    <property type="protein sequence ID" value="KAG9458140.1"/>
    <property type="molecule type" value="Genomic_DNA"/>
</dbReference>